<dbReference type="Gene3D" id="3.30.70.1240">
    <property type="entry name" value="DOPA-like domains"/>
    <property type="match status" value="1"/>
</dbReference>
<organism evidence="1 2">
    <name type="scientific">Vibrio marisflavi CECT 7928</name>
    <dbReference type="NCBI Taxonomy" id="634439"/>
    <lineage>
        <taxon>Bacteria</taxon>
        <taxon>Pseudomonadati</taxon>
        <taxon>Pseudomonadota</taxon>
        <taxon>Gammaproteobacteria</taxon>
        <taxon>Vibrionales</taxon>
        <taxon>Vibrionaceae</taxon>
        <taxon>Vibrio</taxon>
    </lineage>
</organism>
<comment type="caution">
    <text evidence="1">The sequence shown here is derived from an EMBL/GenBank/DDBJ whole genome shotgun (WGS) entry which is preliminary data.</text>
</comment>
<dbReference type="PANTHER" id="PTHR36423:SF2">
    <property type="entry name" value="AFR070WP"/>
    <property type="match status" value="1"/>
</dbReference>
<reference evidence="1" key="1">
    <citation type="submission" date="2021-11" db="EMBL/GenBank/DDBJ databases">
        <authorList>
            <person name="Rodrigo-Torres L."/>
            <person name="Arahal R. D."/>
            <person name="Lucena T."/>
        </authorList>
    </citation>
    <scope>NUCLEOTIDE SEQUENCE</scope>
    <source>
        <strain evidence="1">CECT 7928</strain>
    </source>
</reference>
<evidence type="ECO:0000313" key="2">
    <source>
        <dbReference type="Proteomes" id="UP000838748"/>
    </source>
</evidence>
<dbReference type="PIRSF" id="PIRSF028139">
    <property type="entry name" value="DOPA-diox_rel_Mll2280"/>
    <property type="match status" value="1"/>
</dbReference>
<sequence length="112" mass="13128">MDFLANIYTHYHAHIYFDEQSENVASALRERISDELKMPVGRFHTRLVGPHTKWSFMVAFDQAQFDAFTIWLKRHHEGLSVLIHADTGNDYIDHTEHVCWLGNPIDIDLSKF</sequence>
<dbReference type="InterPro" id="IPR014980">
    <property type="entry name" value="DOPA_dioxygen"/>
</dbReference>
<dbReference type="Pfam" id="PF08883">
    <property type="entry name" value="DOPA_dioxygen"/>
    <property type="match status" value="1"/>
</dbReference>
<keyword evidence="2" id="KW-1185">Reference proteome</keyword>
<name>A0ABM8ZYL3_9VIBR</name>
<dbReference type="SUPFAM" id="SSF143410">
    <property type="entry name" value="DOPA-like"/>
    <property type="match status" value="1"/>
</dbReference>
<evidence type="ECO:0000313" key="1">
    <source>
        <dbReference type="EMBL" id="CAH0536033.1"/>
    </source>
</evidence>
<evidence type="ECO:0008006" key="3">
    <source>
        <dbReference type="Google" id="ProtNLM"/>
    </source>
</evidence>
<gene>
    <name evidence="1" type="ORF">VMF7928_00129</name>
</gene>
<proteinExistence type="predicted"/>
<dbReference type="RefSeq" id="WP_237359544.1">
    <property type="nucleotide sequence ID" value="NZ_CAKLDM010000001.1"/>
</dbReference>
<dbReference type="Proteomes" id="UP000838748">
    <property type="component" value="Unassembled WGS sequence"/>
</dbReference>
<dbReference type="EMBL" id="CAKLDM010000001">
    <property type="protein sequence ID" value="CAH0536033.1"/>
    <property type="molecule type" value="Genomic_DNA"/>
</dbReference>
<dbReference type="PANTHER" id="PTHR36423">
    <property type="entry name" value="AFR070WP"/>
    <property type="match status" value="1"/>
</dbReference>
<accession>A0ABM8ZYL3</accession>
<protein>
    <recommendedName>
        <fullName evidence="3">4,5-dioxygenase</fullName>
    </recommendedName>
</protein>
<dbReference type="InterPro" id="IPR023389">
    <property type="entry name" value="DOPA-like_sf"/>
</dbReference>